<proteinExistence type="predicted"/>
<organism evidence="1 2">
    <name type="scientific">Neolewinella antarctica</name>
    <dbReference type="NCBI Taxonomy" id="442734"/>
    <lineage>
        <taxon>Bacteria</taxon>
        <taxon>Pseudomonadati</taxon>
        <taxon>Bacteroidota</taxon>
        <taxon>Saprospiria</taxon>
        <taxon>Saprospirales</taxon>
        <taxon>Lewinellaceae</taxon>
        <taxon>Neolewinella</taxon>
    </lineage>
</organism>
<evidence type="ECO:0000313" key="2">
    <source>
        <dbReference type="Proteomes" id="UP000770785"/>
    </source>
</evidence>
<evidence type="ECO:0000313" key="1">
    <source>
        <dbReference type="EMBL" id="NJC27311.1"/>
    </source>
</evidence>
<accession>A0ABX0XDD8</accession>
<dbReference type="EMBL" id="JAATJH010000004">
    <property type="protein sequence ID" value="NJC27311.1"/>
    <property type="molecule type" value="Genomic_DNA"/>
</dbReference>
<protein>
    <submittedName>
        <fullName evidence="1">Uncharacterized protein</fullName>
    </submittedName>
</protein>
<name>A0ABX0XDD8_9BACT</name>
<keyword evidence="2" id="KW-1185">Reference proteome</keyword>
<sequence>MDTPQIKFEHFLEQFPELELPISFNEETVRTISKETLPLSPMMIEQFIAPVEPGKIDELTEFVACMRLPEADDYAGVVYWRADLAQYHFTLVTFNPKTEEMIDRMVIAGTSYDGEELLQTHAMMNETLLIHQVSGQGGGGDFDYQASTSTARRFQVGGAGKIVEM</sequence>
<dbReference type="Proteomes" id="UP000770785">
    <property type="component" value="Unassembled WGS sequence"/>
</dbReference>
<dbReference type="RefSeq" id="WP_168038278.1">
    <property type="nucleotide sequence ID" value="NZ_JAATJH010000004.1"/>
</dbReference>
<gene>
    <name evidence="1" type="ORF">GGR27_002824</name>
</gene>
<reference evidence="1 2" key="1">
    <citation type="submission" date="2020-03" db="EMBL/GenBank/DDBJ databases">
        <title>Genomic Encyclopedia of Type Strains, Phase IV (KMG-IV): sequencing the most valuable type-strain genomes for metagenomic binning, comparative biology and taxonomic classification.</title>
        <authorList>
            <person name="Goeker M."/>
        </authorList>
    </citation>
    <scope>NUCLEOTIDE SEQUENCE [LARGE SCALE GENOMIC DNA]</scope>
    <source>
        <strain evidence="1 2">DSM 105096</strain>
    </source>
</reference>
<comment type="caution">
    <text evidence="1">The sequence shown here is derived from an EMBL/GenBank/DDBJ whole genome shotgun (WGS) entry which is preliminary data.</text>
</comment>